<evidence type="ECO:0000256" key="1">
    <source>
        <dbReference type="SAM" id="MobiDB-lite"/>
    </source>
</evidence>
<feature type="compositionally biased region" description="Basic and acidic residues" evidence="1">
    <location>
        <begin position="24"/>
        <end position="36"/>
    </location>
</feature>
<dbReference type="Proteomes" id="UP000646776">
    <property type="component" value="Unassembled WGS sequence"/>
</dbReference>
<feature type="compositionally biased region" description="Polar residues" evidence="1">
    <location>
        <begin position="8"/>
        <end position="17"/>
    </location>
</feature>
<protein>
    <submittedName>
        <fullName evidence="2">Uncharacterized protein</fullName>
    </submittedName>
</protein>
<name>A0A918HQ08_9ACTN</name>
<reference evidence="2" key="2">
    <citation type="submission" date="2020-09" db="EMBL/GenBank/DDBJ databases">
        <authorList>
            <person name="Sun Q."/>
            <person name="Ohkuma M."/>
        </authorList>
    </citation>
    <scope>NUCLEOTIDE SEQUENCE</scope>
    <source>
        <strain evidence="2">JCM 4125</strain>
    </source>
</reference>
<evidence type="ECO:0000313" key="3">
    <source>
        <dbReference type="Proteomes" id="UP000646776"/>
    </source>
</evidence>
<feature type="region of interest" description="Disordered" evidence="1">
    <location>
        <begin position="1"/>
        <end position="70"/>
    </location>
</feature>
<dbReference type="AlphaFoldDB" id="A0A918HQ08"/>
<evidence type="ECO:0000313" key="2">
    <source>
        <dbReference type="EMBL" id="GGT93231.1"/>
    </source>
</evidence>
<reference evidence="2" key="1">
    <citation type="journal article" date="2014" name="Int. J. Syst. Evol. Microbiol.">
        <title>Complete genome sequence of Corynebacterium casei LMG S-19264T (=DSM 44701T), isolated from a smear-ripened cheese.</title>
        <authorList>
            <consortium name="US DOE Joint Genome Institute (JGI-PGF)"/>
            <person name="Walter F."/>
            <person name="Albersmeier A."/>
            <person name="Kalinowski J."/>
            <person name="Ruckert C."/>
        </authorList>
    </citation>
    <scope>NUCLEOTIDE SEQUENCE</scope>
    <source>
        <strain evidence="2">JCM 4125</strain>
    </source>
</reference>
<dbReference type="EMBL" id="BMSA01000042">
    <property type="protein sequence ID" value="GGT93231.1"/>
    <property type="molecule type" value="Genomic_DNA"/>
</dbReference>
<accession>A0A918HQ08</accession>
<keyword evidence="3" id="KW-1185">Reference proteome</keyword>
<organism evidence="2 3">
    <name type="scientific">Streptomyces phaeofaciens</name>
    <dbReference type="NCBI Taxonomy" id="68254"/>
    <lineage>
        <taxon>Bacteria</taxon>
        <taxon>Bacillati</taxon>
        <taxon>Actinomycetota</taxon>
        <taxon>Actinomycetes</taxon>
        <taxon>Kitasatosporales</taxon>
        <taxon>Streptomycetaceae</taxon>
        <taxon>Streptomyces</taxon>
    </lineage>
</organism>
<comment type="caution">
    <text evidence="2">The sequence shown here is derived from an EMBL/GenBank/DDBJ whole genome shotgun (WGS) entry which is preliminary data.</text>
</comment>
<sequence length="103" mass="10599">MQYGYTKSYGNIPSQESPRGAVGRGDKHLAQGDLDARLAGPASRSPIAVPGARQVGGDALDGEPQDGRAAATSGEAAGLKALTQGRQPVILKACLRSVQEENL</sequence>
<gene>
    <name evidence="2" type="ORF">GCM10010226_83900</name>
</gene>
<proteinExistence type="predicted"/>